<dbReference type="Gene3D" id="3.40.50.720">
    <property type="entry name" value="NAD(P)-binding Rossmann-like Domain"/>
    <property type="match status" value="1"/>
</dbReference>
<keyword evidence="5" id="KW-1185">Reference proteome</keyword>
<dbReference type="InterPro" id="IPR000506">
    <property type="entry name" value="KARI_C"/>
</dbReference>
<dbReference type="PANTHER" id="PTHR21371:SF1">
    <property type="entry name" value="KETOL-ACID REDUCTOISOMERASE, MITOCHONDRIAL"/>
    <property type="match status" value="1"/>
</dbReference>
<dbReference type="GO" id="GO:0009097">
    <property type="term" value="P:isoleucine biosynthetic process"/>
    <property type="evidence" value="ECO:0007669"/>
    <property type="project" value="TreeGrafter"/>
</dbReference>
<evidence type="ECO:0000256" key="1">
    <source>
        <dbReference type="ARBA" id="ARBA00023002"/>
    </source>
</evidence>
<dbReference type="Pfam" id="PF01450">
    <property type="entry name" value="KARI_C"/>
    <property type="match status" value="1"/>
</dbReference>
<evidence type="ECO:0000256" key="2">
    <source>
        <dbReference type="ARBA" id="ARBA00029440"/>
    </source>
</evidence>
<organism evidence="4 5">
    <name type="scientific">Tuber aestivum</name>
    <name type="common">summer truffle</name>
    <dbReference type="NCBI Taxonomy" id="59557"/>
    <lineage>
        <taxon>Eukaryota</taxon>
        <taxon>Fungi</taxon>
        <taxon>Dikarya</taxon>
        <taxon>Ascomycota</taxon>
        <taxon>Pezizomycotina</taxon>
        <taxon>Pezizomycetes</taxon>
        <taxon>Pezizales</taxon>
        <taxon>Tuberaceae</taxon>
        <taxon>Tuber</taxon>
    </lineage>
</organism>
<proteinExistence type="predicted"/>
<dbReference type="InterPro" id="IPR036291">
    <property type="entry name" value="NAD(P)-bd_dom_sf"/>
</dbReference>
<protein>
    <recommendedName>
        <fullName evidence="3">KARI N-terminal Rossmann domain-containing protein</fullName>
    </recommendedName>
</protein>
<dbReference type="Gene3D" id="6.10.240.10">
    <property type="match status" value="1"/>
</dbReference>
<dbReference type="GO" id="GO:0004455">
    <property type="term" value="F:ketol-acid reductoisomerase activity"/>
    <property type="evidence" value="ECO:0007669"/>
    <property type="project" value="InterPro"/>
</dbReference>
<gene>
    <name evidence="4" type="ORF">GSTUAT00008808001</name>
</gene>
<evidence type="ECO:0000259" key="3">
    <source>
        <dbReference type="PROSITE" id="PS51850"/>
    </source>
</evidence>
<dbReference type="AlphaFoldDB" id="A0A292PKT0"/>
<dbReference type="Proteomes" id="UP001412239">
    <property type="component" value="Unassembled WGS sequence"/>
</dbReference>
<reference evidence="4" key="1">
    <citation type="submission" date="2015-10" db="EMBL/GenBank/DDBJ databases">
        <authorList>
            <person name="Regsiter A."/>
            <person name="william w."/>
        </authorList>
    </citation>
    <scope>NUCLEOTIDE SEQUENCE</scope>
    <source>
        <strain evidence="4">Montdore</strain>
    </source>
</reference>
<dbReference type="PROSITE" id="PS51850">
    <property type="entry name" value="KARI_N"/>
    <property type="match status" value="1"/>
</dbReference>
<dbReference type="InterPro" id="IPR013116">
    <property type="entry name" value="KARI_N"/>
</dbReference>
<dbReference type="Pfam" id="PF07991">
    <property type="entry name" value="KARI_N"/>
    <property type="match status" value="1"/>
</dbReference>
<dbReference type="EMBL" id="LN891252">
    <property type="protein sequence ID" value="CUS07093.1"/>
    <property type="molecule type" value="Genomic_DNA"/>
</dbReference>
<evidence type="ECO:0000313" key="4">
    <source>
        <dbReference type="EMBL" id="CUS07093.1"/>
    </source>
</evidence>
<keyword evidence="1" id="KW-0560">Oxidoreductase</keyword>
<dbReference type="GO" id="GO:0009099">
    <property type="term" value="P:L-valine biosynthetic process"/>
    <property type="evidence" value="ECO:0007669"/>
    <property type="project" value="TreeGrafter"/>
</dbReference>
<sequence>MHKPSLAGKVAQTQCISPRCGVVGAPHRPTTSNLPTPTRKFQHNQQFAMATIYRPNDASLSPLSSKTILFAGYGNQARSQALNLRDTFASSPDVSPPRILIANRADSYHETAIADGFSVTGFAEGAKEADVVFLLVPDQVAPALYNSEIGPNLRAGALVVVASGFNVFYKRLEIQDIDVGMVAPRMIGAGVRSRFLEGGGFPCFVSVENNSSGRALEMVLSLALGIGGLTAGAVECSARDETLMDLFAEQAIWPSIIVAFREAYSTLKKLGCSDEALVHELWLSKEPAEVFDKCAEDGFTSQLKYHSTVSQYGQLSTSLGMDVTKLQEFFKKVADRQWADFWRRWLTGTGINLEKRILGGEFTKEFTDIDNEGGGNGIEKKLEELYAAASTSELAAGEKRVRERMGLDKV</sequence>
<comment type="pathway">
    <text evidence="2">Amino-acid biosynthesis.</text>
</comment>
<feature type="domain" description="KARI N-terminal Rossmann" evidence="3">
    <location>
        <begin position="49"/>
        <end position="236"/>
    </location>
</feature>
<evidence type="ECO:0000313" key="5">
    <source>
        <dbReference type="Proteomes" id="UP001412239"/>
    </source>
</evidence>
<dbReference type="SUPFAM" id="SSF51735">
    <property type="entry name" value="NAD(P)-binding Rossmann-fold domains"/>
    <property type="match status" value="1"/>
</dbReference>
<accession>A0A292PKT0</accession>
<name>A0A292PKT0_9PEZI</name>
<dbReference type="PANTHER" id="PTHR21371">
    <property type="entry name" value="KETOL-ACID REDUCTOISOMERASE, MITOCHONDRIAL"/>
    <property type="match status" value="1"/>
</dbReference>
<dbReference type="InterPro" id="IPR013023">
    <property type="entry name" value="KARI"/>
</dbReference>